<feature type="region of interest" description="Disordered" evidence="2">
    <location>
        <begin position="607"/>
        <end position="662"/>
    </location>
</feature>
<feature type="compositionally biased region" description="Low complexity" evidence="2">
    <location>
        <begin position="20"/>
        <end position="30"/>
    </location>
</feature>
<evidence type="ECO:0000313" key="3">
    <source>
        <dbReference type="Proteomes" id="UP000887581"/>
    </source>
</evidence>
<feature type="compositionally biased region" description="Polar residues" evidence="2">
    <location>
        <begin position="70"/>
        <end position="79"/>
    </location>
</feature>
<keyword evidence="1" id="KW-0175">Coiled coil</keyword>
<proteinExistence type="predicted"/>
<evidence type="ECO:0000256" key="1">
    <source>
        <dbReference type="SAM" id="Coils"/>
    </source>
</evidence>
<accession>A0A915Q6Y8</accession>
<dbReference type="AlphaFoldDB" id="A0A915Q6Y8"/>
<evidence type="ECO:0000256" key="2">
    <source>
        <dbReference type="SAM" id="MobiDB-lite"/>
    </source>
</evidence>
<feature type="coiled-coil region" evidence="1">
    <location>
        <begin position="173"/>
        <end position="239"/>
    </location>
</feature>
<feature type="coiled-coil region" evidence="1">
    <location>
        <begin position="493"/>
        <end position="569"/>
    </location>
</feature>
<feature type="coiled-coil region" evidence="1">
    <location>
        <begin position="287"/>
        <end position="314"/>
    </location>
</feature>
<sequence>MTERTASGSMPNINIIPVYESSSSKESSTSQDDEDVADKDLKKENVKKSSGEEDSLAEEVEKITGKDTSRSNLSPTSLVATKEEITAPRSEREKTESIFSIREKPASSSGECQNCHLLRSKLLTLSTKVREFEAMHRRSPAARRMGSLYGKGEGIKQEKNSSAAQTDSDDIQINEWRARCVELSEKIEALQQGTVKRISAFELSAEESMNERDVLLAKLAKAQEKVSSLEEVLVKQSEKNLKLSNIIENLQLKTKDQLEKQKQELIRSAEADLTVTEQLYRSSQVKVVQLETMLKKAQSDNLELRRRLDLANDDLKNVKFGAAEQVEFDRRLEKRLNSLMEKFRIEAQSSDLIWMGEENIRYVMDGFEAAIRTILDDDPHLGPMAERLMVFMDAKSKGMNQLTERTENSAGKVNQESKIFLDLKREMTTEIQLILESFHAKQTQDLAENVCKIMSCLENAEQKVDSNVVKRIDDLNDLLLVLSSKQNDLQTIETRMNDKLESLSQTIDEFSNKINLSDENRFSQLQEICFERYNLRAATYYIEHLGAEHLKLENKLKNVEVQYERLKKEMHNEPQPECPMAYVREPSRSKAEESDMMEWPPSGKYFGSSPFRQLGGQRKESHGFGATRETTKGESKMTVLERKMKSPQRPSSAGKFPKCHPS</sequence>
<reference evidence="4" key="1">
    <citation type="submission" date="2022-11" db="UniProtKB">
        <authorList>
            <consortium name="WormBaseParasite"/>
        </authorList>
    </citation>
    <scope>IDENTIFICATION</scope>
</reference>
<organism evidence="3 4">
    <name type="scientific">Setaria digitata</name>
    <dbReference type="NCBI Taxonomy" id="48799"/>
    <lineage>
        <taxon>Eukaryota</taxon>
        <taxon>Metazoa</taxon>
        <taxon>Ecdysozoa</taxon>
        <taxon>Nematoda</taxon>
        <taxon>Chromadorea</taxon>
        <taxon>Rhabditida</taxon>
        <taxon>Spirurina</taxon>
        <taxon>Spiruromorpha</taxon>
        <taxon>Filarioidea</taxon>
        <taxon>Setariidae</taxon>
        <taxon>Setaria</taxon>
    </lineage>
</organism>
<feature type="compositionally biased region" description="Basic and acidic residues" evidence="2">
    <location>
        <begin position="81"/>
        <end position="105"/>
    </location>
</feature>
<feature type="region of interest" description="Disordered" evidence="2">
    <location>
        <begin position="149"/>
        <end position="168"/>
    </location>
</feature>
<dbReference type="Proteomes" id="UP000887581">
    <property type="component" value="Unplaced"/>
</dbReference>
<keyword evidence="3" id="KW-1185">Reference proteome</keyword>
<dbReference type="WBParaSite" id="sdigi.contig75.g3700.t1">
    <property type="protein sequence ID" value="sdigi.contig75.g3700.t1"/>
    <property type="gene ID" value="sdigi.contig75.g3700"/>
</dbReference>
<evidence type="ECO:0000313" key="4">
    <source>
        <dbReference type="WBParaSite" id="sdigi.contig75.g3700.t1"/>
    </source>
</evidence>
<feature type="compositionally biased region" description="Polar residues" evidence="2">
    <location>
        <begin position="1"/>
        <end position="12"/>
    </location>
</feature>
<feature type="compositionally biased region" description="Basic and acidic residues" evidence="2">
    <location>
        <begin position="59"/>
        <end position="69"/>
    </location>
</feature>
<name>A0A915Q6Y8_9BILA</name>
<protein>
    <submittedName>
        <fullName evidence="4">Uncharacterized protein</fullName>
    </submittedName>
</protein>
<feature type="compositionally biased region" description="Basic and acidic residues" evidence="2">
    <location>
        <begin position="629"/>
        <end position="644"/>
    </location>
</feature>
<feature type="region of interest" description="Disordered" evidence="2">
    <location>
        <begin position="1"/>
        <end position="110"/>
    </location>
</feature>
<feature type="compositionally biased region" description="Basic and acidic residues" evidence="2">
    <location>
        <begin position="38"/>
        <end position="51"/>
    </location>
</feature>